<dbReference type="EMBL" id="JACGCI010000141">
    <property type="protein sequence ID" value="KAF6743589.1"/>
    <property type="molecule type" value="Genomic_DNA"/>
</dbReference>
<evidence type="ECO:0000256" key="1">
    <source>
        <dbReference type="SAM" id="MobiDB-lite"/>
    </source>
</evidence>
<dbReference type="Proteomes" id="UP000521943">
    <property type="component" value="Unassembled WGS sequence"/>
</dbReference>
<feature type="region of interest" description="Disordered" evidence="1">
    <location>
        <begin position="160"/>
        <end position="250"/>
    </location>
</feature>
<feature type="region of interest" description="Disordered" evidence="1">
    <location>
        <begin position="104"/>
        <end position="148"/>
    </location>
</feature>
<proteinExistence type="predicted"/>
<dbReference type="AlphaFoldDB" id="A0A8H6HAR0"/>
<protein>
    <submittedName>
        <fullName evidence="2">Uncharacterized protein</fullName>
    </submittedName>
</protein>
<feature type="compositionally biased region" description="Pro residues" evidence="1">
    <location>
        <begin position="169"/>
        <end position="201"/>
    </location>
</feature>
<evidence type="ECO:0000313" key="3">
    <source>
        <dbReference type="Proteomes" id="UP000521943"/>
    </source>
</evidence>
<reference evidence="2 3" key="1">
    <citation type="submission" date="2020-07" db="EMBL/GenBank/DDBJ databases">
        <title>Comparative genomics of pyrophilous fungi reveals a link between fire events and developmental genes.</title>
        <authorList>
            <consortium name="DOE Joint Genome Institute"/>
            <person name="Steindorff A.S."/>
            <person name="Carver A."/>
            <person name="Calhoun S."/>
            <person name="Stillman K."/>
            <person name="Liu H."/>
            <person name="Lipzen A."/>
            <person name="Pangilinan J."/>
            <person name="Labutti K."/>
            <person name="Bruns T.D."/>
            <person name="Grigoriev I.V."/>
        </authorList>
    </citation>
    <scope>NUCLEOTIDE SEQUENCE [LARGE SCALE GENOMIC DNA]</scope>
    <source>
        <strain evidence="2 3">CBS 144469</strain>
    </source>
</reference>
<name>A0A8H6HAR0_9AGAR</name>
<sequence>MCTERWWEFLEEVEQLAGHELVSRCSKHRIITVVHLVTLWLQSEVSNANHAEPIVHPEMRLVNANAGLTIPGLGVSSHEVHRDLRIERPHGCAHSRRVLSAIRSEQETKKWASNRPDPEQGSSRTNPGAPNSNNQNQKRTITRTHHASKHPLILSSPYSFQNNMLLPSKPDPNSPPSPPAYTSPSYSSPPPYPPAPSPPTPASISPADALPAPPAEEIPAATAPTPPVEAQLKESSQPAPTHSTKPTQPL</sequence>
<feature type="compositionally biased region" description="Polar residues" evidence="1">
    <location>
        <begin position="233"/>
        <end position="250"/>
    </location>
</feature>
<evidence type="ECO:0000313" key="2">
    <source>
        <dbReference type="EMBL" id="KAF6743589.1"/>
    </source>
</evidence>
<keyword evidence="3" id="KW-1185">Reference proteome</keyword>
<organism evidence="2 3">
    <name type="scientific">Ephemerocybe angulata</name>
    <dbReference type="NCBI Taxonomy" id="980116"/>
    <lineage>
        <taxon>Eukaryota</taxon>
        <taxon>Fungi</taxon>
        <taxon>Dikarya</taxon>
        <taxon>Basidiomycota</taxon>
        <taxon>Agaricomycotina</taxon>
        <taxon>Agaricomycetes</taxon>
        <taxon>Agaricomycetidae</taxon>
        <taxon>Agaricales</taxon>
        <taxon>Agaricineae</taxon>
        <taxon>Psathyrellaceae</taxon>
        <taxon>Ephemerocybe</taxon>
    </lineage>
</organism>
<gene>
    <name evidence="2" type="ORF">DFP72DRAFT_1052818</name>
</gene>
<accession>A0A8H6HAR0</accession>
<feature type="compositionally biased region" description="Polar residues" evidence="1">
    <location>
        <begin position="120"/>
        <end position="139"/>
    </location>
</feature>
<comment type="caution">
    <text evidence="2">The sequence shown here is derived from an EMBL/GenBank/DDBJ whole genome shotgun (WGS) entry which is preliminary data.</text>
</comment>